<sequence>MTDSLISTAAEHGPYRPSEGNPPPHPSPRKPALALPADSCDSHCHVFGPGALFPYDKDRTFTPVDAPRQQVAALHEHLGLGRAVVIQSACNGFDHSVLLDALGHGGGRLRGVGLIDERTSPEEIARLHAAGVRGFRCNFLPHLRRAPSEAEIAMLAASVAGLGWHTEIHVQGEGVVEHERFIAALPTPVVVDHLGRIDIRRGLGQPAVRSLLRLLDTGRVYVKVSGIDRVSRQGPPYADAVELAALLVRHAPERVLWGTDFPHPNIAGDAPDDGLLVDLLAEIAPSAKLRDLLLVANPAAVFDF</sequence>
<dbReference type="SUPFAM" id="SSF51556">
    <property type="entry name" value="Metallo-dependent hydrolases"/>
    <property type="match status" value="1"/>
</dbReference>
<proteinExistence type="predicted"/>
<evidence type="ECO:0000313" key="4">
    <source>
        <dbReference type="Proteomes" id="UP000331127"/>
    </source>
</evidence>
<comment type="caution">
    <text evidence="3">The sequence shown here is derived from an EMBL/GenBank/DDBJ whole genome shotgun (WGS) entry which is preliminary data.</text>
</comment>
<organism evidence="3 4">
    <name type="scientific">Acrocarpospora macrocephala</name>
    <dbReference type="NCBI Taxonomy" id="150177"/>
    <lineage>
        <taxon>Bacteria</taxon>
        <taxon>Bacillati</taxon>
        <taxon>Actinomycetota</taxon>
        <taxon>Actinomycetes</taxon>
        <taxon>Streptosporangiales</taxon>
        <taxon>Streptosporangiaceae</taxon>
        <taxon>Acrocarpospora</taxon>
    </lineage>
</organism>
<dbReference type="PANTHER" id="PTHR35563:SF2">
    <property type="entry name" value="BARREL METAL-DEPENDENT HYDROLASE, PUTATIVE (AFU_ORTHOLOGUE AFUA_1G16240)-RELATED"/>
    <property type="match status" value="1"/>
</dbReference>
<dbReference type="InterPro" id="IPR006680">
    <property type="entry name" value="Amidohydro-rel"/>
</dbReference>
<dbReference type="Pfam" id="PF04909">
    <property type="entry name" value="Amidohydro_2"/>
    <property type="match status" value="1"/>
</dbReference>
<keyword evidence="4" id="KW-1185">Reference proteome</keyword>
<feature type="domain" description="Amidohydrolase-related" evidence="2">
    <location>
        <begin position="40"/>
        <end position="304"/>
    </location>
</feature>
<keyword evidence="3" id="KW-0378">Hydrolase</keyword>
<dbReference type="GO" id="GO:0016787">
    <property type="term" value="F:hydrolase activity"/>
    <property type="evidence" value="ECO:0007669"/>
    <property type="project" value="UniProtKB-KW"/>
</dbReference>
<evidence type="ECO:0000259" key="2">
    <source>
        <dbReference type="Pfam" id="PF04909"/>
    </source>
</evidence>
<accession>A0A5M3WI40</accession>
<dbReference type="Gene3D" id="3.20.20.140">
    <property type="entry name" value="Metal-dependent hydrolases"/>
    <property type="match status" value="1"/>
</dbReference>
<dbReference type="EMBL" id="BLAE01000010">
    <property type="protein sequence ID" value="GES08376.1"/>
    <property type="molecule type" value="Genomic_DNA"/>
</dbReference>
<evidence type="ECO:0000256" key="1">
    <source>
        <dbReference type="SAM" id="MobiDB-lite"/>
    </source>
</evidence>
<dbReference type="Proteomes" id="UP000331127">
    <property type="component" value="Unassembled WGS sequence"/>
</dbReference>
<feature type="region of interest" description="Disordered" evidence="1">
    <location>
        <begin position="1"/>
        <end position="33"/>
    </location>
</feature>
<name>A0A5M3WI40_9ACTN</name>
<dbReference type="AlphaFoldDB" id="A0A5M3WI40"/>
<dbReference type="PANTHER" id="PTHR35563">
    <property type="entry name" value="BARREL METAL-DEPENDENT HYDROLASE, PUTATIVE (AFU_ORTHOLOGUE AFUA_1G16240)-RELATED"/>
    <property type="match status" value="1"/>
</dbReference>
<reference evidence="3 4" key="1">
    <citation type="submission" date="2019-10" db="EMBL/GenBank/DDBJ databases">
        <title>Whole genome shotgun sequence of Acrocarpospora macrocephala NBRC 16266.</title>
        <authorList>
            <person name="Ichikawa N."/>
            <person name="Kimura A."/>
            <person name="Kitahashi Y."/>
            <person name="Komaki H."/>
            <person name="Oguchi A."/>
        </authorList>
    </citation>
    <scope>NUCLEOTIDE SEQUENCE [LARGE SCALE GENOMIC DNA]</scope>
    <source>
        <strain evidence="3 4">NBRC 16266</strain>
    </source>
</reference>
<gene>
    <name evidence="3" type="ORF">Amac_019720</name>
</gene>
<dbReference type="InterPro" id="IPR052358">
    <property type="entry name" value="Aro_Compnd_Degr_Hydrolases"/>
</dbReference>
<evidence type="ECO:0000313" key="3">
    <source>
        <dbReference type="EMBL" id="GES08376.1"/>
    </source>
</evidence>
<protein>
    <submittedName>
        <fullName evidence="3">2-pyrone-4,6-dicarboxylate hydrolase</fullName>
    </submittedName>
</protein>
<dbReference type="InterPro" id="IPR032466">
    <property type="entry name" value="Metal_Hydrolase"/>
</dbReference>
<dbReference type="RefSeq" id="WP_218040978.1">
    <property type="nucleotide sequence ID" value="NZ_BAAAHL010000038.1"/>
</dbReference>